<organism evidence="3 4">
    <name type="scientific">Jiangella rhizosphaerae</name>
    <dbReference type="NCBI Taxonomy" id="2293569"/>
    <lineage>
        <taxon>Bacteria</taxon>
        <taxon>Bacillati</taxon>
        <taxon>Actinomycetota</taxon>
        <taxon>Actinomycetes</taxon>
        <taxon>Jiangellales</taxon>
        <taxon>Jiangellaceae</taxon>
        <taxon>Jiangella</taxon>
    </lineage>
</organism>
<reference evidence="3 4" key="1">
    <citation type="submission" date="2018-09" db="EMBL/GenBank/DDBJ databases">
        <title>Isolation, diversity and antifungal activity of actinobacteria from wheat.</title>
        <authorList>
            <person name="Han C."/>
        </authorList>
    </citation>
    <scope>NUCLEOTIDE SEQUENCE [LARGE SCALE GENOMIC DNA]</scope>
    <source>
        <strain evidence="3 4">NEAU-YY265</strain>
    </source>
</reference>
<keyword evidence="4" id="KW-1185">Reference proteome</keyword>
<protein>
    <submittedName>
        <fullName evidence="3">Ribonuclease D</fullName>
    </submittedName>
</protein>
<comment type="caution">
    <text evidence="3">The sequence shown here is derived from an EMBL/GenBank/DDBJ whole genome shotgun (WGS) entry which is preliminary data.</text>
</comment>
<dbReference type="Gene3D" id="1.10.150.80">
    <property type="entry name" value="HRDC domain"/>
    <property type="match status" value="1"/>
</dbReference>
<feature type="domain" description="3'-5' exonuclease C-terminal" evidence="2">
    <location>
        <begin position="1"/>
        <end position="82"/>
    </location>
</feature>
<dbReference type="InterPro" id="IPR044876">
    <property type="entry name" value="HRDC_dom_sf"/>
</dbReference>
<feature type="compositionally biased region" description="Low complexity" evidence="1">
    <location>
        <begin position="93"/>
        <end position="104"/>
    </location>
</feature>
<dbReference type="AlphaFoldDB" id="A0A418KV42"/>
<gene>
    <name evidence="3" type="ORF">DY240_06065</name>
</gene>
<dbReference type="Proteomes" id="UP000284057">
    <property type="component" value="Unassembled WGS sequence"/>
</dbReference>
<feature type="non-terminal residue" evidence="3">
    <location>
        <position position="1"/>
    </location>
</feature>
<proteinExistence type="predicted"/>
<sequence length="104" mass="10890">RAWAARQPDAAARLAAARARVTEIAEANGLPVENLLTPDTLRRAAWQPPTPLTPETVGELFRSRGAREWQIELTAAAVTEAFANPTPTPAPAPAGNGDADAPAT</sequence>
<evidence type="ECO:0000259" key="2">
    <source>
        <dbReference type="Pfam" id="PF18305"/>
    </source>
</evidence>
<accession>A0A418KV42</accession>
<dbReference type="Pfam" id="PF18305">
    <property type="entry name" value="DNA_pol_A_exoN"/>
    <property type="match status" value="1"/>
</dbReference>
<dbReference type="EMBL" id="QUAL01000050">
    <property type="protein sequence ID" value="RIQ32166.1"/>
    <property type="molecule type" value="Genomic_DNA"/>
</dbReference>
<dbReference type="InterPro" id="IPR041605">
    <property type="entry name" value="Exo_C"/>
</dbReference>
<name>A0A418KV42_9ACTN</name>
<evidence type="ECO:0000256" key="1">
    <source>
        <dbReference type="SAM" id="MobiDB-lite"/>
    </source>
</evidence>
<feature type="region of interest" description="Disordered" evidence="1">
    <location>
        <begin position="83"/>
        <end position="104"/>
    </location>
</feature>
<evidence type="ECO:0000313" key="4">
    <source>
        <dbReference type="Proteomes" id="UP000284057"/>
    </source>
</evidence>
<evidence type="ECO:0000313" key="3">
    <source>
        <dbReference type="EMBL" id="RIQ32166.1"/>
    </source>
</evidence>